<comment type="caution">
    <text evidence="2">The sequence shown here is derived from an EMBL/GenBank/DDBJ whole genome shotgun (WGS) entry which is preliminary data.</text>
</comment>
<sequence length="139" mass="15775">MKNLLILGLSVLLLAGCTEKNDPAKDATNAEESEAVQSVEPENKQQQTEDNSTELSDKESDDNSAVENENNYMELPVVFEEIGSDEFEQIVQTDNPNKRVIFLGDQTNNKKFKSIYIKHDKRLKIIDLTNDQLIFNEVL</sequence>
<reference evidence="2 3" key="1">
    <citation type="submission" date="2020-08" db="EMBL/GenBank/DDBJ databases">
        <title>A Genomic Blueprint of the Chicken Gut Microbiome.</title>
        <authorList>
            <person name="Gilroy R."/>
            <person name="Ravi A."/>
            <person name="Getino M."/>
            <person name="Pursley I."/>
            <person name="Horton D.L."/>
            <person name="Alikhan N.-F."/>
            <person name="Baker D."/>
            <person name="Gharbi K."/>
            <person name="Hall N."/>
            <person name="Watson M."/>
            <person name="Adriaenssens E.M."/>
            <person name="Foster-Nyarko E."/>
            <person name="Jarju S."/>
            <person name="Secka A."/>
            <person name="Antonio M."/>
            <person name="Oren A."/>
            <person name="Chaudhuri R."/>
            <person name="La Ragione R.M."/>
            <person name="Hildebrand F."/>
            <person name="Pallen M.J."/>
        </authorList>
    </citation>
    <scope>NUCLEOTIDE SEQUENCE [LARGE SCALE GENOMIC DNA]</scope>
    <source>
        <strain evidence="2 3">Sa1BUA2</strain>
    </source>
</reference>
<keyword evidence="3" id="KW-1185">Reference proteome</keyword>
<name>A0ABR8VGH9_9BACI</name>
<feature type="compositionally biased region" description="Polar residues" evidence="1">
    <location>
        <begin position="44"/>
        <end position="54"/>
    </location>
</feature>
<protein>
    <recommendedName>
        <fullName evidence="4">Lipoprotein</fullName>
    </recommendedName>
</protein>
<feature type="region of interest" description="Disordered" evidence="1">
    <location>
        <begin position="21"/>
        <end position="70"/>
    </location>
</feature>
<evidence type="ECO:0000256" key="1">
    <source>
        <dbReference type="SAM" id="MobiDB-lite"/>
    </source>
</evidence>
<evidence type="ECO:0000313" key="2">
    <source>
        <dbReference type="EMBL" id="MBD8003701.1"/>
    </source>
</evidence>
<evidence type="ECO:0000313" key="3">
    <source>
        <dbReference type="Proteomes" id="UP000648182"/>
    </source>
</evidence>
<accession>A0ABR8VGH9</accession>
<dbReference type="RefSeq" id="WP_191809430.1">
    <property type="nucleotide sequence ID" value="NZ_JACSPV010000001.1"/>
</dbReference>
<dbReference type="PROSITE" id="PS51257">
    <property type="entry name" value="PROKAR_LIPOPROTEIN"/>
    <property type="match status" value="1"/>
</dbReference>
<gene>
    <name evidence="2" type="ORF">H9631_01275</name>
</gene>
<organism evidence="2 3">
    <name type="scientific">Bacillus norwichensis</name>
    <dbReference type="NCBI Taxonomy" id="2762217"/>
    <lineage>
        <taxon>Bacteria</taxon>
        <taxon>Bacillati</taxon>
        <taxon>Bacillota</taxon>
        <taxon>Bacilli</taxon>
        <taxon>Bacillales</taxon>
        <taxon>Bacillaceae</taxon>
        <taxon>Bacillus</taxon>
    </lineage>
</organism>
<evidence type="ECO:0008006" key="4">
    <source>
        <dbReference type="Google" id="ProtNLM"/>
    </source>
</evidence>
<dbReference type="Proteomes" id="UP000648182">
    <property type="component" value="Unassembled WGS sequence"/>
</dbReference>
<proteinExistence type="predicted"/>
<dbReference type="EMBL" id="JACSPV010000001">
    <property type="protein sequence ID" value="MBD8003701.1"/>
    <property type="molecule type" value="Genomic_DNA"/>
</dbReference>